<evidence type="ECO:0000313" key="7">
    <source>
        <dbReference type="Proteomes" id="UP000186804"/>
    </source>
</evidence>
<dbReference type="NCBIfam" id="TIGR00256">
    <property type="entry name" value="D-aminoacyl-tRNA deacylase"/>
    <property type="match status" value="1"/>
</dbReference>
<dbReference type="SUPFAM" id="SSF69500">
    <property type="entry name" value="DTD-like"/>
    <property type="match status" value="1"/>
</dbReference>
<dbReference type="EC" id="3.1.1.96" evidence="2 5"/>
<proteinExistence type="inferred from homology"/>
<dbReference type="GO" id="GO:0106026">
    <property type="term" value="F:Gly-tRNA(Ala) deacylase activity"/>
    <property type="evidence" value="ECO:0007669"/>
    <property type="project" value="RHEA"/>
</dbReference>
<evidence type="ECO:0000256" key="3">
    <source>
        <dbReference type="ARBA" id="ARBA00047676"/>
    </source>
</evidence>
<comment type="similarity">
    <text evidence="1 5">Belongs to the DTD family.</text>
</comment>
<dbReference type="PANTHER" id="PTHR10472:SF5">
    <property type="entry name" value="D-AMINOACYL-TRNA DEACYLASE 1"/>
    <property type="match status" value="1"/>
</dbReference>
<dbReference type="AlphaFoldDB" id="A0A1J4MTH6"/>
<organism evidence="6 7">
    <name type="scientific">Cryptosporidium andersoni</name>
    <dbReference type="NCBI Taxonomy" id="117008"/>
    <lineage>
        <taxon>Eukaryota</taxon>
        <taxon>Sar</taxon>
        <taxon>Alveolata</taxon>
        <taxon>Apicomplexa</taxon>
        <taxon>Conoidasida</taxon>
        <taxon>Coccidia</taxon>
        <taxon>Eucoccidiorida</taxon>
        <taxon>Eimeriorina</taxon>
        <taxon>Cryptosporidiidae</taxon>
        <taxon>Cryptosporidium</taxon>
    </lineage>
</organism>
<evidence type="ECO:0000256" key="2">
    <source>
        <dbReference type="ARBA" id="ARBA00013056"/>
    </source>
</evidence>
<dbReference type="EMBL" id="LRBS01000034">
    <property type="protein sequence ID" value="OII77546.1"/>
    <property type="molecule type" value="Genomic_DNA"/>
</dbReference>
<dbReference type="VEuPathDB" id="CryptoDB:cand_017060"/>
<keyword evidence="7" id="KW-1185">Reference proteome</keyword>
<dbReference type="Pfam" id="PF02580">
    <property type="entry name" value="Tyr_Deacylase"/>
    <property type="match status" value="1"/>
</dbReference>
<evidence type="ECO:0000256" key="5">
    <source>
        <dbReference type="RuleBase" id="RU003470"/>
    </source>
</evidence>
<evidence type="ECO:0000256" key="1">
    <source>
        <dbReference type="ARBA" id="ARBA00009673"/>
    </source>
</evidence>
<dbReference type="PANTHER" id="PTHR10472">
    <property type="entry name" value="D-TYROSYL-TRNA TYR DEACYLASE"/>
    <property type="match status" value="1"/>
</dbReference>
<dbReference type="GO" id="GO:0051500">
    <property type="term" value="F:D-tyrosyl-tRNA(Tyr) deacylase activity"/>
    <property type="evidence" value="ECO:0007669"/>
    <property type="project" value="TreeGrafter"/>
</dbReference>
<dbReference type="GO" id="GO:0005737">
    <property type="term" value="C:cytoplasm"/>
    <property type="evidence" value="ECO:0007669"/>
    <property type="project" value="UniProtKB-SubCell"/>
</dbReference>
<comment type="catalytic activity">
    <reaction evidence="4">
        <text>a D-aminoacyl-tRNA + H2O = a tRNA + a D-alpha-amino acid + H(+)</text>
        <dbReference type="Rhea" id="RHEA:13953"/>
        <dbReference type="Rhea" id="RHEA-COMP:10123"/>
        <dbReference type="Rhea" id="RHEA-COMP:10124"/>
        <dbReference type="ChEBI" id="CHEBI:15377"/>
        <dbReference type="ChEBI" id="CHEBI:15378"/>
        <dbReference type="ChEBI" id="CHEBI:59871"/>
        <dbReference type="ChEBI" id="CHEBI:78442"/>
        <dbReference type="ChEBI" id="CHEBI:79333"/>
        <dbReference type="EC" id="3.1.1.96"/>
    </reaction>
</comment>
<protein>
    <recommendedName>
        <fullName evidence="2 5">D-aminoacyl-tRNA deacylase</fullName>
        <ecNumber evidence="2 5">3.1.1.96</ecNumber>
    </recommendedName>
</protein>
<accession>A0A1J4MTH6</accession>
<dbReference type="InterPro" id="IPR003732">
    <property type="entry name" value="Daa-tRNA_deacyls_DTD"/>
</dbReference>
<comment type="catalytic activity">
    <reaction evidence="3">
        <text>glycyl-tRNA(Ala) + H2O = tRNA(Ala) + glycine + H(+)</text>
        <dbReference type="Rhea" id="RHEA:53744"/>
        <dbReference type="Rhea" id="RHEA-COMP:9657"/>
        <dbReference type="Rhea" id="RHEA-COMP:13640"/>
        <dbReference type="ChEBI" id="CHEBI:15377"/>
        <dbReference type="ChEBI" id="CHEBI:15378"/>
        <dbReference type="ChEBI" id="CHEBI:57305"/>
        <dbReference type="ChEBI" id="CHEBI:78442"/>
        <dbReference type="ChEBI" id="CHEBI:78522"/>
        <dbReference type="EC" id="3.1.1.96"/>
    </reaction>
</comment>
<dbReference type="Gene3D" id="3.50.80.10">
    <property type="entry name" value="D-tyrosyl-tRNA(Tyr) deacylase"/>
    <property type="match status" value="1"/>
</dbReference>
<dbReference type="GO" id="GO:0000049">
    <property type="term" value="F:tRNA binding"/>
    <property type="evidence" value="ECO:0007669"/>
    <property type="project" value="UniProtKB-KW"/>
</dbReference>
<dbReference type="Proteomes" id="UP000186804">
    <property type="component" value="Unassembled WGS sequence"/>
</dbReference>
<dbReference type="OrthoDB" id="275783at2759"/>
<keyword evidence="5" id="KW-0963">Cytoplasm</keyword>
<keyword evidence="5" id="KW-0820">tRNA-binding</keyword>
<dbReference type="GeneID" id="92365891"/>
<dbReference type="FunFam" id="3.50.80.10:FF:000001">
    <property type="entry name" value="D-aminoacyl-tRNA deacylase"/>
    <property type="match status" value="1"/>
</dbReference>
<evidence type="ECO:0000256" key="4">
    <source>
        <dbReference type="ARBA" id="ARBA00048018"/>
    </source>
</evidence>
<name>A0A1J4MTH6_9CRYT</name>
<keyword evidence="5" id="KW-0694">RNA-binding</keyword>
<comment type="subcellular location">
    <subcellularLocation>
        <location evidence="5">Cytoplasm</location>
    </subcellularLocation>
</comment>
<dbReference type="InterPro" id="IPR023509">
    <property type="entry name" value="DTD-like_sf"/>
</dbReference>
<sequence>MKVVIQKVSKASVLVDNKVISCIGPGIVILLGIGVKDTLGDADYYIRKCLNIRLWPDLEDNQKMWKYSVIDKNYEVLLVSQFTLYGNIKKGSKPDFHNAMNGKDALIIFDKIVDKFKEIYSEDKIKIGLFGSHMELQLVNDGPVTICLDEKSQK</sequence>
<comment type="caution">
    <text evidence="6">The sequence shown here is derived from an EMBL/GenBank/DDBJ whole genome shotgun (WGS) entry which is preliminary data.</text>
</comment>
<gene>
    <name evidence="6" type="ORF">cand_017060</name>
</gene>
<dbReference type="RefSeq" id="XP_067069392.1">
    <property type="nucleotide sequence ID" value="XM_067211940.1"/>
</dbReference>
<evidence type="ECO:0000313" key="6">
    <source>
        <dbReference type="EMBL" id="OII77546.1"/>
    </source>
</evidence>
<reference evidence="6 7" key="1">
    <citation type="submission" date="2016-10" db="EMBL/GenBank/DDBJ databases">
        <title>Reductive evolution of mitochondrial metabolism and differential evolution of invasion-related proteins in Cryptosporidium.</title>
        <authorList>
            <person name="Liu S."/>
            <person name="Roellig D.M."/>
            <person name="Guo Y."/>
            <person name="Li N."/>
            <person name="Frace M.A."/>
            <person name="Tang K."/>
            <person name="Zhang L."/>
            <person name="Feng Y."/>
            <person name="Xiao L."/>
        </authorList>
    </citation>
    <scope>NUCLEOTIDE SEQUENCE [LARGE SCALE GENOMIC DNA]</scope>
    <source>
        <strain evidence="6">30847</strain>
    </source>
</reference>
<keyword evidence="5" id="KW-0378">Hydrolase</keyword>